<evidence type="ECO:0000259" key="1">
    <source>
        <dbReference type="Pfam" id="PF19266"/>
    </source>
</evidence>
<dbReference type="Pfam" id="PF19266">
    <property type="entry name" value="CIS_tube"/>
    <property type="match status" value="1"/>
</dbReference>
<evidence type="ECO:0000313" key="3">
    <source>
        <dbReference type="Proteomes" id="UP000606600"/>
    </source>
</evidence>
<dbReference type="InterPro" id="IPR045361">
    <property type="entry name" value="CIS_tube_prot_N"/>
</dbReference>
<evidence type="ECO:0000313" key="2">
    <source>
        <dbReference type="EMBL" id="MBD1363177.1"/>
    </source>
</evidence>
<gene>
    <name evidence="2" type="ORF">IDJ77_05070</name>
</gene>
<dbReference type="Proteomes" id="UP000606600">
    <property type="component" value="Unassembled WGS sequence"/>
</dbReference>
<feature type="domain" description="Contractile injection system tube protein N-terminal" evidence="1">
    <location>
        <begin position="5"/>
        <end position="161"/>
    </location>
</feature>
<protein>
    <submittedName>
        <fullName evidence="2">LysM peptidoglycan-binding domain-containing protein</fullName>
    </submittedName>
</protein>
<proteinExistence type="predicted"/>
<reference evidence="2 3" key="1">
    <citation type="submission" date="2020-09" db="EMBL/GenBank/DDBJ databases">
        <title>Novel species of Mucilaginibacter isolated from a glacier on the Tibetan Plateau.</title>
        <authorList>
            <person name="Liu Q."/>
            <person name="Xin Y.-H."/>
        </authorList>
    </citation>
    <scope>NUCLEOTIDE SEQUENCE [LARGE SCALE GENOMIC DNA]</scope>
    <source>
        <strain evidence="2 3">ZT4R22</strain>
    </source>
</reference>
<dbReference type="RefSeq" id="WP_191187841.1">
    <property type="nucleotide sequence ID" value="NZ_JACWMY010000002.1"/>
</dbReference>
<name>A0ABR7WLI0_9SPHI</name>
<sequence length="229" mass="25956">MAEGKLEKIKILAYNNPDYADSHQVGAPFTALINPEAYVLDYKVEFTEGQGHGTSAATQRFNVKKPEEMSFEFLFDCTGIIDGKPKASVHDDVEDFKKLLLEFDSSSHEPKHFKLVWGNFIFKGRCNALTITYKLFNPDGSPIRAVCKAGFKGSIEETLRVATENPQSPDLTHYRVVKQGDTLPLMCFLIYGDSKYYVQVAKANKLYNFRHLQQGTELFFPPISKINNR</sequence>
<comment type="caution">
    <text evidence="2">The sequence shown here is derived from an EMBL/GenBank/DDBJ whole genome shotgun (WGS) entry which is preliminary data.</text>
</comment>
<organism evidence="2 3">
    <name type="scientific">Mucilaginibacter pankratovii</name>
    <dbReference type="NCBI Taxonomy" id="2772110"/>
    <lineage>
        <taxon>Bacteria</taxon>
        <taxon>Pseudomonadati</taxon>
        <taxon>Bacteroidota</taxon>
        <taxon>Sphingobacteriia</taxon>
        <taxon>Sphingobacteriales</taxon>
        <taxon>Sphingobacteriaceae</taxon>
        <taxon>Mucilaginibacter</taxon>
    </lineage>
</organism>
<keyword evidence="3" id="KW-1185">Reference proteome</keyword>
<dbReference type="EMBL" id="JACWMY010000002">
    <property type="protein sequence ID" value="MBD1363177.1"/>
    <property type="molecule type" value="Genomic_DNA"/>
</dbReference>
<accession>A0ABR7WLI0</accession>